<sequence length="301" mass="33818">MSSSDKNYDVAPFINSNPQLQSYYYSLESKAGFRLLLGGTRHLGYWDHDTYWPFPLSNGLRHMEEKLAEALSLPTGSRVLDAGCGVGHVALYLAKSHGFHVEAIDVLDYHLGKAVRNVEHSGQLEGTVTVSKMDYHHLESFVDQSLDGIYTMETFVHATDPKAALAGFYRVLRPGGRIVQFEYDHNELERYPSFLAKHMTMINDYAAMPNNSDPGVLKSMLEESGFQDIVVRDYSANIRPLTRVFFLLAIIPFLFIRLLGLERYFINTIGGVGSYVGYGHWHYLAISATKPGNPLEATKSK</sequence>
<reference evidence="1" key="1">
    <citation type="submission" date="2022-12" db="EMBL/GenBank/DDBJ databases">
        <title>Genome Sequence of Lasiodiplodia mahajangana.</title>
        <authorList>
            <person name="Buettner E."/>
        </authorList>
    </citation>
    <scope>NUCLEOTIDE SEQUENCE</scope>
    <source>
        <strain evidence="1">VT137</strain>
    </source>
</reference>
<accession>A0ACC2JMW5</accession>
<protein>
    <submittedName>
        <fullName evidence="1">Uncharacterized protein</fullName>
    </submittedName>
</protein>
<dbReference type="EMBL" id="JAPUUL010000954">
    <property type="protein sequence ID" value="KAJ8128806.1"/>
    <property type="molecule type" value="Genomic_DNA"/>
</dbReference>
<name>A0ACC2JMW5_9PEZI</name>
<evidence type="ECO:0000313" key="1">
    <source>
        <dbReference type="EMBL" id="KAJ8128806.1"/>
    </source>
</evidence>
<keyword evidence="2" id="KW-1185">Reference proteome</keyword>
<comment type="caution">
    <text evidence="1">The sequence shown here is derived from an EMBL/GenBank/DDBJ whole genome shotgun (WGS) entry which is preliminary data.</text>
</comment>
<organism evidence="1 2">
    <name type="scientific">Lasiodiplodia mahajangana</name>
    <dbReference type="NCBI Taxonomy" id="1108764"/>
    <lineage>
        <taxon>Eukaryota</taxon>
        <taxon>Fungi</taxon>
        <taxon>Dikarya</taxon>
        <taxon>Ascomycota</taxon>
        <taxon>Pezizomycotina</taxon>
        <taxon>Dothideomycetes</taxon>
        <taxon>Dothideomycetes incertae sedis</taxon>
        <taxon>Botryosphaeriales</taxon>
        <taxon>Botryosphaeriaceae</taxon>
        <taxon>Lasiodiplodia</taxon>
    </lineage>
</organism>
<gene>
    <name evidence="1" type="ORF">O1611_g4827</name>
</gene>
<evidence type="ECO:0000313" key="2">
    <source>
        <dbReference type="Proteomes" id="UP001153332"/>
    </source>
</evidence>
<dbReference type="Proteomes" id="UP001153332">
    <property type="component" value="Unassembled WGS sequence"/>
</dbReference>
<proteinExistence type="predicted"/>